<dbReference type="PANTHER" id="PTHR34582">
    <property type="entry name" value="UPF0702 TRANSMEMBRANE PROTEIN YCAP"/>
    <property type="match status" value="1"/>
</dbReference>
<reference evidence="9" key="2">
    <citation type="journal article" date="2021" name="PeerJ">
        <title>Extensive microbial diversity within the chicken gut microbiome revealed by metagenomics and culture.</title>
        <authorList>
            <person name="Gilroy R."/>
            <person name="Ravi A."/>
            <person name="Getino M."/>
            <person name="Pursley I."/>
            <person name="Horton D.L."/>
            <person name="Alikhan N.F."/>
            <person name="Baker D."/>
            <person name="Gharbi K."/>
            <person name="Hall N."/>
            <person name="Watson M."/>
            <person name="Adriaenssens E.M."/>
            <person name="Foster-Nyarko E."/>
            <person name="Jarju S."/>
            <person name="Secka A."/>
            <person name="Antonio M."/>
            <person name="Oren A."/>
            <person name="Chaudhuri R.R."/>
            <person name="La Ragione R."/>
            <person name="Hildebrand F."/>
            <person name="Pallen M.J."/>
        </authorList>
    </citation>
    <scope>NUCLEOTIDE SEQUENCE</scope>
    <source>
        <strain evidence="9">CHK195-15760</strain>
    </source>
</reference>
<dbReference type="Gene3D" id="3.30.240.20">
    <property type="entry name" value="bsu07140 like domains"/>
    <property type="match status" value="2"/>
</dbReference>
<evidence type="ECO:0000259" key="8">
    <source>
        <dbReference type="Pfam" id="PF04239"/>
    </source>
</evidence>
<feature type="transmembrane region" description="Helical" evidence="7">
    <location>
        <begin position="6"/>
        <end position="23"/>
    </location>
</feature>
<keyword evidence="3" id="KW-1003">Cell membrane</keyword>
<proteinExistence type="inferred from homology"/>
<evidence type="ECO:0000256" key="4">
    <source>
        <dbReference type="ARBA" id="ARBA00022692"/>
    </source>
</evidence>
<dbReference type="AlphaFoldDB" id="A0A9D1M0M3"/>
<keyword evidence="6 7" id="KW-0472">Membrane</keyword>
<organism evidence="9 10">
    <name type="scientific">Candidatus Merdicola faecigallinarum</name>
    <dbReference type="NCBI Taxonomy" id="2840862"/>
    <lineage>
        <taxon>Bacteria</taxon>
        <taxon>Bacillati</taxon>
        <taxon>Bacillota</taxon>
        <taxon>Clostridia</taxon>
        <taxon>Candidatus Merdicola</taxon>
    </lineage>
</organism>
<dbReference type="PANTHER" id="PTHR34582:SF6">
    <property type="entry name" value="UPF0702 TRANSMEMBRANE PROTEIN YCAP"/>
    <property type="match status" value="1"/>
</dbReference>
<protein>
    <submittedName>
        <fullName evidence="9">DUF421 domain-containing protein</fullName>
    </submittedName>
</protein>
<evidence type="ECO:0000313" key="9">
    <source>
        <dbReference type="EMBL" id="HIU51466.1"/>
    </source>
</evidence>
<name>A0A9D1M0M3_9FIRM</name>
<gene>
    <name evidence="9" type="ORF">IAB70_02405</name>
</gene>
<evidence type="ECO:0000256" key="5">
    <source>
        <dbReference type="ARBA" id="ARBA00022989"/>
    </source>
</evidence>
<accession>A0A9D1M0M3</accession>
<evidence type="ECO:0000256" key="1">
    <source>
        <dbReference type="ARBA" id="ARBA00004651"/>
    </source>
</evidence>
<evidence type="ECO:0000256" key="6">
    <source>
        <dbReference type="ARBA" id="ARBA00023136"/>
    </source>
</evidence>
<evidence type="ECO:0000256" key="2">
    <source>
        <dbReference type="ARBA" id="ARBA00006448"/>
    </source>
</evidence>
<dbReference type="InterPro" id="IPR023090">
    <property type="entry name" value="UPF0702_alpha/beta_dom_sf"/>
</dbReference>
<reference evidence="9" key="1">
    <citation type="submission" date="2020-10" db="EMBL/GenBank/DDBJ databases">
        <authorList>
            <person name="Gilroy R."/>
        </authorList>
    </citation>
    <scope>NUCLEOTIDE SEQUENCE</scope>
    <source>
        <strain evidence="9">CHK195-15760</strain>
    </source>
</reference>
<sequence length="225" mass="25612">MLITFFRAIILYILVLIVMRLMGKREIGQLQPFELAISIMIADLASIPMTEIGIPISNGIVPILGLLVMHLVISILNMKSIKFRQIMCGKPSILIYRGEIDEKILKKERFTINELEERLRANNIFNLSDVEYAILETSGQVTVIPKPNKRTTTPEDFNLDVKYEGISYDLIVDGVIMKENLKKLGKDTTWLQKEMQKFKIKPEEALIATIDGQGQIFCQAKKKGK</sequence>
<keyword evidence="5 7" id="KW-1133">Transmembrane helix</keyword>
<feature type="domain" description="YetF C-terminal" evidence="8">
    <location>
        <begin position="79"/>
        <end position="210"/>
    </location>
</feature>
<comment type="caution">
    <text evidence="9">The sequence shown here is derived from an EMBL/GenBank/DDBJ whole genome shotgun (WGS) entry which is preliminary data.</text>
</comment>
<keyword evidence="4 7" id="KW-0812">Transmembrane</keyword>
<comment type="subcellular location">
    <subcellularLocation>
        <location evidence="1">Cell membrane</location>
        <topology evidence="1">Multi-pass membrane protein</topology>
    </subcellularLocation>
</comment>
<evidence type="ECO:0000313" key="10">
    <source>
        <dbReference type="Proteomes" id="UP000824093"/>
    </source>
</evidence>
<dbReference type="EMBL" id="DVNH01000018">
    <property type="protein sequence ID" value="HIU51466.1"/>
    <property type="molecule type" value="Genomic_DNA"/>
</dbReference>
<dbReference type="Proteomes" id="UP000824093">
    <property type="component" value="Unassembled WGS sequence"/>
</dbReference>
<comment type="similarity">
    <text evidence="2">Belongs to the UPF0702 family.</text>
</comment>
<evidence type="ECO:0000256" key="7">
    <source>
        <dbReference type="SAM" id="Phobius"/>
    </source>
</evidence>
<dbReference type="InterPro" id="IPR007353">
    <property type="entry name" value="DUF421"/>
</dbReference>
<dbReference type="GO" id="GO:0005886">
    <property type="term" value="C:plasma membrane"/>
    <property type="evidence" value="ECO:0007669"/>
    <property type="project" value="UniProtKB-SubCell"/>
</dbReference>
<dbReference type="Pfam" id="PF04239">
    <property type="entry name" value="DUF421"/>
    <property type="match status" value="1"/>
</dbReference>
<evidence type="ECO:0000256" key="3">
    <source>
        <dbReference type="ARBA" id="ARBA00022475"/>
    </source>
</evidence>
<feature type="transmembrane region" description="Helical" evidence="7">
    <location>
        <begin position="60"/>
        <end position="78"/>
    </location>
</feature>